<sequence>MFSVDWGRWADDPAHSADTFDSPIDGSALLTAQRSPKSAPREMIGSIKADHWLAKGYAARSGTALLPGTAYVSLAAQAMIADGATGPFKLSDLLALRPFLLPAGQDRGIKLHLTKRDDGTALDILASDRWNGEPCHVLTAQTTLAPIPAHERPAGLDIAAIAERCPKAETPALMQTAHLAYGDRWYAPATTLFGEGEALAQFITPEQAANDQGYGLHPAVLDSAMGWALALIDGYSEADFWAPTSCSELRIHGPLPTTFYSWVRIADAASASEDSARFDITLSDETGAVCIEIRGYTLKRFDNVADLLNAPAPDRADVRMDVPEPTIPTAEERYQEALSAVGLTSAEGASAFMRALATNLPNVVVSSVDPASLAAHEAARVPDAPQATADDAEGAATRAMPENDIEARLLAFWEQLLGLPDIGVEDSFFDLGGHSLIAVRLFALIRKTYKVEFPISVLFSAPTIRACADLIAKRIGSDGDAGDGVDQANLKHVVAMHDGAPGPGTPFFLVAGCFGNVLNLRHLGHLLGGDRPFYGMQAKGLFGGEEPHQTFEDTARDYIAEMKQVQPQGPYMIGGFSGGGVTAYEIAQQLKAMGEEATVTVILDSALPRRRPLKAIDRVMIQLQEIRRKGIAYPYIWIRNRIRWELTKHRGTFEAAETEHQFHNAEVEAGWENAASVYDVQPYDGRVLVFRPPMTAHWTVAGGRMVDHQRSYVFHDNDWGQYAANIEVHEVPGDHDTIVLEPNVRVLAAIMGEILNEADASLQKGSPFRPSSHHQAAQ</sequence>
<evidence type="ECO:0000256" key="3">
    <source>
        <dbReference type="PROSITE-ProRule" id="PRU01363"/>
    </source>
</evidence>
<dbReference type="Gene3D" id="3.40.50.1820">
    <property type="entry name" value="alpha/beta hydrolase"/>
    <property type="match status" value="1"/>
</dbReference>
<evidence type="ECO:0000259" key="4">
    <source>
        <dbReference type="PROSITE" id="PS50075"/>
    </source>
</evidence>
<comment type="caution">
    <text evidence="3">Lacks conserved residue(s) required for the propagation of feature annotation.</text>
</comment>
<name>A0A2R8ATV1_9RHOB</name>
<dbReference type="InterPro" id="IPR050091">
    <property type="entry name" value="PKS_NRPS_Biosynth_Enz"/>
</dbReference>
<keyword evidence="1" id="KW-0596">Phosphopantetheine</keyword>
<dbReference type="Proteomes" id="UP000244904">
    <property type="component" value="Unassembled WGS sequence"/>
</dbReference>
<evidence type="ECO:0000313" key="7">
    <source>
        <dbReference type="Proteomes" id="UP000244904"/>
    </source>
</evidence>
<dbReference type="Gene3D" id="3.10.129.110">
    <property type="entry name" value="Polyketide synthase dehydratase"/>
    <property type="match status" value="1"/>
</dbReference>
<dbReference type="Gene3D" id="1.10.1200.10">
    <property type="entry name" value="ACP-like"/>
    <property type="match status" value="1"/>
</dbReference>
<dbReference type="PROSITE" id="PS52019">
    <property type="entry name" value="PKS_MFAS_DH"/>
    <property type="match status" value="1"/>
</dbReference>
<dbReference type="PANTHER" id="PTHR43775">
    <property type="entry name" value="FATTY ACID SYNTHASE"/>
    <property type="match status" value="1"/>
</dbReference>
<dbReference type="GO" id="GO:0004312">
    <property type="term" value="F:fatty acid synthase activity"/>
    <property type="evidence" value="ECO:0007669"/>
    <property type="project" value="TreeGrafter"/>
</dbReference>
<dbReference type="GO" id="GO:0006633">
    <property type="term" value="P:fatty acid biosynthetic process"/>
    <property type="evidence" value="ECO:0007669"/>
    <property type="project" value="TreeGrafter"/>
</dbReference>
<evidence type="ECO:0000256" key="2">
    <source>
        <dbReference type="ARBA" id="ARBA00022553"/>
    </source>
</evidence>
<dbReference type="RefSeq" id="WP_108885354.1">
    <property type="nucleotide sequence ID" value="NZ_OMOJ01000002.1"/>
</dbReference>
<dbReference type="InterPro" id="IPR001031">
    <property type="entry name" value="Thioesterase"/>
</dbReference>
<dbReference type="Pfam" id="PF14765">
    <property type="entry name" value="PS-DH"/>
    <property type="match status" value="1"/>
</dbReference>
<dbReference type="InterPro" id="IPR009081">
    <property type="entry name" value="PP-bd_ACP"/>
</dbReference>
<feature type="region of interest" description="C-terminal hotdog fold" evidence="3">
    <location>
        <begin position="162"/>
        <end position="307"/>
    </location>
</feature>
<evidence type="ECO:0000313" key="6">
    <source>
        <dbReference type="EMBL" id="SPF79481.1"/>
    </source>
</evidence>
<gene>
    <name evidence="6" type="primary">dhbF</name>
    <name evidence="6" type="ORF">PRI8871_01277</name>
</gene>
<dbReference type="Pfam" id="PF00975">
    <property type="entry name" value="Thioesterase"/>
    <property type="match status" value="1"/>
</dbReference>
<dbReference type="OrthoDB" id="9778690at2"/>
<dbReference type="PROSITE" id="PS50075">
    <property type="entry name" value="CARRIER"/>
    <property type="match status" value="1"/>
</dbReference>
<feature type="domain" description="Carrier" evidence="4">
    <location>
        <begin position="400"/>
        <end position="475"/>
    </location>
</feature>
<evidence type="ECO:0000259" key="5">
    <source>
        <dbReference type="PROSITE" id="PS52019"/>
    </source>
</evidence>
<dbReference type="PANTHER" id="PTHR43775:SF37">
    <property type="entry name" value="SI:DKEY-61P9.11"/>
    <property type="match status" value="1"/>
</dbReference>
<dbReference type="InterPro" id="IPR042104">
    <property type="entry name" value="PKS_dehydratase_sf"/>
</dbReference>
<organism evidence="6 7">
    <name type="scientific">Pseudoprimorskyibacter insulae</name>
    <dbReference type="NCBI Taxonomy" id="1695997"/>
    <lineage>
        <taxon>Bacteria</taxon>
        <taxon>Pseudomonadati</taxon>
        <taxon>Pseudomonadota</taxon>
        <taxon>Alphaproteobacteria</taxon>
        <taxon>Rhodobacterales</taxon>
        <taxon>Paracoccaceae</taxon>
        <taxon>Pseudoprimorskyibacter</taxon>
    </lineage>
</organism>
<feature type="region of interest" description="N-terminal hotdog fold" evidence="3">
    <location>
        <begin position="22"/>
        <end position="145"/>
    </location>
</feature>
<dbReference type="Pfam" id="PF21089">
    <property type="entry name" value="PKS_DH_N"/>
    <property type="match status" value="1"/>
</dbReference>
<evidence type="ECO:0000256" key="1">
    <source>
        <dbReference type="ARBA" id="ARBA00022450"/>
    </source>
</evidence>
<feature type="domain" description="PKS/mFAS DH" evidence="5">
    <location>
        <begin position="22"/>
        <end position="307"/>
    </location>
</feature>
<proteinExistence type="predicted"/>
<keyword evidence="7" id="KW-1185">Reference proteome</keyword>
<protein>
    <submittedName>
        <fullName evidence="6">Dimodular nonribosomal peptide synthase</fullName>
    </submittedName>
</protein>
<dbReference type="InterPro" id="IPR049551">
    <property type="entry name" value="PKS_DH_C"/>
</dbReference>
<dbReference type="InterPro" id="IPR049552">
    <property type="entry name" value="PKS_DH_N"/>
</dbReference>
<dbReference type="InterPro" id="IPR036736">
    <property type="entry name" value="ACP-like_sf"/>
</dbReference>
<dbReference type="Pfam" id="PF00550">
    <property type="entry name" value="PP-binding"/>
    <property type="match status" value="1"/>
</dbReference>
<dbReference type="AlphaFoldDB" id="A0A2R8ATV1"/>
<dbReference type="GO" id="GO:0031177">
    <property type="term" value="F:phosphopantetheine binding"/>
    <property type="evidence" value="ECO:0007669"/>
    <property type="project" value="InterPro"/>
</dbReference>
<dbReference type="EMBL" id="OMOJ01000002">
    <property type="protein sequence ID" value="SPF79481.1"/>
    <property type="molecule type" value="Genomic_DNA"/>
</dbReference>
<dbReference type="InterPro" id="IPR029058">
    <property type="entry name" value="AB_hydrolase_fold"/>
</dbReference>
<dbReference type="SUPFAM" id="SSF53474">
    <property type="entry name" value="alpha/beta-Hydrolases"/>
    <property type="match status" value="1"/>
</dbReference>
<accession>A0A2R8ATV1</accession>
<dbReference type="InterPro" id="IPR049900">
    <property type="entry name" value="PKS_mFAS_DH"/>
</dbReference>
<dbReference type="SUPFAM" id="SSF47336">
    <property type="entry name" value="ACP-like"/>
    <property type="match status" value="1"/>
</dbReference>
<dbReference type="InterPro" id="IPR020806">
    <property type="entry name" value="PKS_PP-bd"/>
</dbReference>
<keyword evidence="2" id="KW-0597">Phosphoprotein</keyword>
<reference evidence="7" key="1">
    <citation type="submission" date="2018-03" db="EMBL/GenBank/DDBJ databases">
        <authorList>
            <person name="Rodrigo-Torres L."/>
            <person name="Arahal R. D."/>
            <person name="Lucena T."/>
        </authorList>
    </citation>
    <scope>NUCLEOTIDE SEQUENCE [LARGE SCALE GENOMIC DNA]</scope>
    <source>
        <strain evidence="7">CECT 8871</strain>
    </source>
</reference>
<dbReference type="SMART" id="SM00823">
    <property type="entry name" value="PKS_PP"/>
    <property type="match status" value="1"/>
</dbReference>